<dbReference type="InterPro" id="IPR014509">
    <property type="entry name" value="YjdF-like"/>
</dbReference>
<dbReference type="AlphaFoldDB" id="L9XHC4"/>
<evidence type="ECO:0000313" key="2">
    <source>
        <dbReference type="Proteomes" id="UP000011531"/>
    </source>
</evidence>
<comment type="caution">
    <text evidence="1">The sequence shown here is derived from an EMBL/GenBank/DDBJ whole genome shotgun (WGS) entry which is preliminary data.</text>
</comment>
<accession>L9XHC4</accession>
<keyword evidence="2" id="KW-1185">Reference proteome</keyword>
<proteinExistence type="predicted"/>
<protein>
    <recommendedName>
        <fullName evidence="3">DUF2809 domain-containing protein</fullName>
    </recommendedName>
</protein>
<dbReference type="EMBL" id="AOIA01000091">
    <property type="protein sequence ID" value="ELY60992.1"/>
    <property type="molecule type" value="Genomic_DNA"/>
</dbReference>
<gene>
    <name evidence="1" type="ORF">C492_09630</name>
</gene>
<reference evidence="1 2" key="1">
    <citation type="journal article" date="2014" name="PLoS Genet.">
        <title>Phylogenetically driven sequencing of extremely halophilic archaea reveals strategies for static and dynamic osmo-response.</title>
        <authorList>
            <person name="Becker E.A."/>
            <person name="Seitzer P.M."/>
            <person name="Tritt A."/>
            <person name="Larsen D."/>
            <person name="Krusor M."/>
            <person name="Yao A.I."/>
            <person name="Wu D."/>
            <person name="Madern D."/>
            <person name="Eisen J.A."/>
            <person name="Darling A.E."/>
            <person name="Facciotti M.T."/>
        </authorList>
    </citation>
    <scope>NUCLEOTIDE SEQUENCE [LARGE SCALE GENOMIC DNA]</scope>
    <source>
        <strain evidence="1 2">DSM 18795</strain>
    </source>
</reference>
<organism evidence="1 2">
    <name type="scientific">Natronococcus jeotgali DSM 18795</name>
    <dbReference type="NCBI Taxonomy" id="1227498"/>
    <lineage>
        <taxon>Archaea</taxon>
        <taxon>Methanobacteriati</taxon>
        <taxon>Methanobacteriota</taxon>
        <taxon>Stenosarchaea group</taxon>
        <taxon>Halobacteria</taxon>
        <taxon>Halobacteriales</taxon>
        <taxon>Natrialbaceae</taxon>
        <taxon>Natronococcus</taxon>
    </lineage>
</organism>
<dbReference type="Pfam" id="PF09997">
    <property type="entry name" value="DUF2238"/>
    <property type="match status" value="1"/>
</dbReference>
<evidence type="ECO:0000313" key="1">
    <source>
        <dbReference type="EMBL" id="ELY60992.1"/>
    </source>
</evidence>
<dbReference type="Proteomes" id="UP000011531">
    <property type="component" value="Unassembled WGS sequence"/>
</dbReference>
<dbReference type="PATRIC" id="fig|1227498.3.peg.1860"/>
<sequence>MVGVRRRDPGAVVNAAVAAVGTHLPALAERAYGIEFRPWQRVYVQTAMITHAIGMLGPYDDVWWWDHLTHMHSSSILGGAVFAISRHRGRDPRPRVVAAVVCLGLAWEIVEYGVHAAGKRFGIEPVLVSYGKRDTVLDLGFDLVGAILVLALGDRVLGDLAAEA</sequence>
<evidence type="ECO:0008006" key="3">
    <source>
        <dbReference type="Google" id="ProtNLM"/>
    </source>
</evidence>
<name>L9XHC4_9EURY</name>
<dbReference type="STRING" id="1227498.C492_09630"/>